<evidence type="ECO:0000313" key="12">
    <source>
        <dbReference type="EMBL" id="SKB58563.1"/>
    </source>
</evidence>
<keyword evidence="6 8" id="KW-0472">Membrane</keyword>
<keyword evidence="2 8" id="KW-0813">Transport</keyword>
<evidence type="ECO:0000256" key="8">
    <source>
        <dbReference type="PROSITE-ProRule" id="PRU01360"/>
    </source>
</evidence>
<dbReference type="InterPro" id="IPR037066">
    <property type="entry name" value="Plug_dom_sf"/>
</dbReference>
<gene>
    <name evidence="12" type="ORF">SAMN03080601_00816</name>
</gene>
<feature type="domain" description="TonB-dependent receptor plug" evidence="11">
    <location>
        <begin position="168"/>
        <end position="266"/>
    </location>
</feature>
<dbReference type="STRING" id="889453.SAMN03080601_00816"/>
<comment type="subcellular location">
    <subcellularLocation>
        <location evidence="1 8">Cell outer membrane</location>
        <topology evidence="1 8">Multi-pass membrane protein</topology>
    </subcellularLocation>
</comment>
<dbReference type="InterPro" id="IPR023996">
    <property type="entry name" value="TonB-dep_OMP_SusC/RagA"/>
</dbReference>
<evidence type="ECO:0000256" key="7">
    <source>
        <dbReference type="ARBA" id="ARBA00023237"/>
    </source>
</evidence>
<comment type="similarity">
    <text evidence="8 9">Belongs to the TonB-dependent receptor family.</text>
</comment>
<evidence type="ECO:0000256" key="9">
    <source>
        <dbReference type="RuleBase" id="RU003357"/>
    </source>
</evidence>
<evidence type="ECO:0000256" key="1">
    <source>
        <dbReference type="ARBA" id="ARBA00004571"/>
    </source>
</evidence>
<dbReference type="Pfam" id="PF00593">
    <property type="entry name" value="TonB_dep_Rec_b-barrel"/>
    <property type="match status" value="1"/>
</dbReference>
<proteinExistence type="inferred from homology"/>
<evidence type="ECO:0000259" key="11">
    <source>
        <dbReference type="Pfam" id="PF07715"/>
    </source>
</evidence>
<keyword evidence="5 9" id="KW-0798">TonB box</keyword>
<protein>
    <submittedName>
        <fullName evidence="12">TonB-linked outer membrane protein, SusC/RagA family</fullName>
    </submittedName>
</protein>
<dbReference type="InterPro" id="IPR039426">
    <property type="entry name" value="TonB-dep_rcpt-like"/>
</dbReference>
<evidence type="ECO:0000256" key="5">
    <source>
        <dbReference type="ARBA" id="ARBA00023077"/>
    </source>
</evidence>
<evidence type="ECO:0000256" key="4">
    <source>
        <dbReference type="ARBA" id="ARBA00022692"/>
    </source>
</evidence>
<evidence type="ECO:0000256" key="3">
    <source>
        <dbReference type="ARBA" id="ARBA00022452"/>
    </source>
</evidence>
<keyword evidence="7 8" id="KW-0998">Cell outer membrane</keyword>
<dbReference type="PROSITE" id="PS52016">
    <property type="entry name" value="TONB_DEPENDENT_REC_3"/>
    <property type="match status" value="1"/>
</dbReference>
<dbReference type="GO" id="GO:0009279">
    <property type="term" value="C:cell outer membrane"/>
    <property type="evidence" value="ECO:0007669"/>
    <property type="project" value="UniProtKB-SubCell"/>
</dbReference>
<dbReference type="AlphaFoldDB" id="A0A1T5CGU4"/>
<dbReference type="KEGG" id="asx:CDL62_12310"/>
<dbReference type="InterPro" id="IPR000531">
    <property type="entry name" value="Beta-barrel_TonB"/>
</dbReference>
<dbReference type="Gene3D" id="2.40.170.20">
    <property type="entry name" value="TonB-dependent receptor, beta-barrel domain"/>
    <property type="match status" value="1"/>
</dbReference>
<evidence type="ECO:0000313" key="13">
    <source>
        <dbReference type="Proteomes" id="UP000191055"/>
    </source>
</evidence>
<feature type="domain" description="TonB-dependent receptor-like beta-barrel" evidence="10">
    <location>
        <begin position="472"/>
        <end position="848"/>
    </location>
</feature>
<dbReference type="Gene3D" id="2.170.130.10">
    <property type="entry name" value="TonB-dependent receptor, plug domain"/>
    <property type="match status" value="1"/>
</dbReference>
<accession>A0A1T5CGU4</accession>
<dbReference type="SUPFAM" id="SSF56935">
    <property type="entry name" value="Porins"/>
    <property type="match status" value="1"/>
</dbReference>
<dbReference type="NCBIfam" id="TIGR04056">
    <property type="entry name" value="OMP_RagA_SusC"/>
    <property type="match status" value="1"/>
</dbReference>
<organism evidence="12 13">
    <name type="scientific">Alkalitalea saponilacus</name>
    <dbReference type="NCBI Taxonomy" id="889453"/>
    <lineage>
        <taxon>Bacteria</taxon>
        <taxon>Pseudomonadati</taxon>
        <taxon>Bacteroidota</taxon>
        <taxon>Bacteroidia</taxon>
        <taxon>Marinilabiliales</taxon>
        <taxon>Marinilabiliaceae</taxon>
        <taxon>Alkalitalea</taxon>
    </lineage>
</organism>
<dbReference type="Proteomes" id="UP000191055">
    <property type="component" value="Unassembled WGS sequence"/>
</dbReference>
<keyword evidence="13" id="KW-1185">Reference proteome</keyword>
<evidence type="ECO:0000256" key="2">
    <source>
        <dbReference type="ARBA" id="ARBA00022448"/>
    </source>
</evidence>
<name>A0A1T5CGU4_9BACT</name>
<keyword evidence="4 8" id="KW-0812">Transmembrane</keyword>
<reference evidence="12 13" key="1">
    <citation type="submission" date="2017-02" db="EMBL/GenBank/DDBJ databases">
        <authorList>
            <person name="Peterson S.W."/>
        </authorList>
    </citation>
    <scope>NUCLEOTIDE SEQUENCE [LARGE SCALE GENOMIC DNA]</scope>
    <source>
        <strain evidence="12 13">DSM 24412</strain>
    </source>
</reference>
<evidence type="ECO:0000259" key="10">
    <source>
        <dbReference type="Pfam" id="PF00593"/>
    </source>
</evidence>
<keyword evidence="3 8" id="KW-1134">Transmembrane beta strand</keyword>
<dbReference type="InterPro" id="IPR036942">
    <property type="entry name" value="Beta-barrel_TonB_sf"/>
</dbReference>
<dbReference type="InterPro" id="IPR012910">
    <property type="entry name" value="Plug_dom"/>
</dbReference>
<evidence type="ECO:0000256" key="6">
    <source>
        <dbReference type="ARBA" id="ARBA00023136"/>
    </source>
</evidence>
<sequence>MLNIILMIMKHNILRNHGFRASALMKSLRILMVFGAIAMFSTVSGNVAPQGDDSFSVHVLVRDANTGQSVLTARIEAVNNPAAATLQDDESYIISLTSSNEILRIEAFGYGTREVPLRGRERLEIDLFPDIFTDNYREIESLKGPVRKSFMPLAYGETRDVDHPSILTIDDVIKTRLGGNVRSVNRSGVAGMGSSMFIRGFNSLNMNAQPLIIVDGVIWNSLYDVNSIHTGYFGNTLADLDLNDVESISVIKDGTSIYGSKGANGVILIKTRRGEGVVTQIEFNAYGGITTQPESLPVMGGDQFRIYASELLGTTNIHRSEYSEFGFLMTDPSRPGYNRFHNNTNWDNEVYRTGLTHSYHVSVNGGDNMALYALSVGYTGVEGVVRDTRMERLTTRFNADFDLSELFTLGLNVSFSNVDRELFDDGVVFHTSPTYLAMIKSPFLNPYTFTSAGVQSNDHEDSDEFGISNPSAVMDRSLNVNKHYRFSLGAKPTFYISPRLQLSTHFDYSLDKVKETYFRPILGVADIDLPGYGVSENMFMSQQMRNVAIFDDTRLTYRNTFDHVHRIDAMAGWRFLSNYYELDYGEGHNSGTDQRRNLYGDMEFRFIDGINDRIRSIANYANVEYSFDNRYFVTAGVSMDASSRFGKETEGGFQMLGHSWGVFPSLNAGWLISSEEFMAGADFIDRLKIRAGYGISGNDDIAAFSRDSYLISKPYMNRANGLIIGNIANTSIQWETTSKATFGFDAIMLNDRVALSAGIFHHNTKDLLGLKELPEVAGQGYYWQNGGELQNQGFDFSTNVKVINNSNFKWELGASIGHYRNEIVSLPDGDYTTTIYGAEILTSVGNPAGLFYGYKTNGVFATEAEALAAGLLMTNSQGHTYLFGAGDVHFEDVDGDGFITANDKQIIGDPNPDFYGSFNTRLGYKNFTFDAFFTYSVGNDVYNHLRASLESGSDFSNQSTAMLTRWRAEGQQTNQPRAYYGDPMGNSRFSDRWIEDGSFLKLKSIKLNYKVPVQSNWLGGLDVWVAANNLWTMTDYLGRDPEVSVGNGVLYQGIDAGLLPSTKSFFVGVKMNL</sequence>
<dbReference type="Pfam" id="PF07715">
    <property type="entry name" value="Plug"/>
    <property type="match status" value="1"/>
</dbReference>
<dbReference type="EMBL" id="FUYV01000003">
    <property type="protein sequence ID" value="SKB58563.1"/>
    <property type="molecule type" value="Genomic_DNA"/>
</dbReference>